<dbReference type="AlphaFoldDB" id="A0A1M6ANV2"/>
<dbReference type="Pfam" id="PF13578">
    <property type="entry name" value="Methyltransf_24"/>
    <property type="match status" value="1"/>
</dbReference>
<protein>
    <submittedName>
        <fullName evidence="1">Predicted O-methyltransferase YrrM</fullName>
    </submittedName>
</protein>
<dbReference type="GO" id="GO:0008168">
    <property type="term" value="F:methyltransferase activity"/>
    <property type="evidence" value="ECO:0007669"/>
    <property type="project" value="UniProtKB-KW"/>
</dbReference>
<dbReference type="GO" id="GO:0032259">
    <property type="term" value="P:methylation"/>
    <property type="evidence" value="ECO:0007669"/>
    <property type="project" value="UniProtKB-KW"/>
</dbReference>
<dbReference type="SUPFAM" id="SSF53335">
    <property type="entry name" value="S-adenosyl-L-methionine-dependent methyltransferases"/>
    <property type="match status" value="1"/>
</dbReference>
<accession>A0A1M6ANV2</accession>
<dbReference type="Gene3D" id="3.40.50.150">
    <property type="entry name" value="Vaccinia Virus protein VP39"/>
    <property type="match status" value="1"/>
</dbReference>
<dbReference type="EMBL" id="FQYY01000001">
    <property type="protein sequence ID" value="SHI38077.1"/>
    <property type="molecule type" value="Genomic_DNA"/>
</dbReference>
<evidence type="ECO:0000313" key="1">
    <source>
        <dbReference type="EMBL" id="SHI38077.1"/>
    </source>
</evidence>
<keyword evidence="1" id="KW-0808">Transferase</keyword>
<dbReference type="OrthoDB" id="5464618at2"/>
<evidence type="ECO:0000313" key="2">
    <source>
        <dbReference type="Proteomes" id="UP000184225"/>
    </source>
</evidence>
<reference evidence="1 2" key="1">
    <citation type="submission" date="2016-11" db="EMBL/GenBank/DDBJ databases">
        <authorList>
            <person name="Jaros S."/>
            <person name="Januszkiewicz K."/>
            <person name="Wedrychowicz H."/>
        </authorList>
    </citation>
    <scope>NUCLEOTIDE SEQUENCE [LARGE SCALE GENOMIC DNA]</scope>
    <source>
        <strain evidence="1 2">DSM 21425</strain>
    </source>
</reference>
<dbReference type="Proteomes" id="UP000184225">
    <property type="component" value="Unassembled WGS sequence"/>
</dbReference>
<keyword evidence="2" id="KW-1185">Reference proteome</keyword>
<organism evidence="1 2">
    <name type="scientific">Mesonia phycicola</name>
    <dbReference type="NCBI Taxonomy" id="579105"/>
    <lineage>
        <taxon>Bacteria</taxon>
        <taxon>Pseudomonadati</taxon>
        <taxon>Bacteroidota</taxon>
        <taxon>Flavobacteriia</taxon>
        <taxon>Flavobacteriales</taxon>
        <taxon>Flavobacteriaceae</taxon>
        <taxon>Mesonia</taxon>
    </lineage>
</organism>
<dbReference type="RefSeq" id="WP_073147629.1">
    <property type="nucleotide sequence ID" value="NZ_FQYY01000001.1"/>
</dbReference>
<gene>
    <name evidence="1" type="ORF">SAMN04488096_101364</name>
</gene>
<sequence length="255" mass="29697">MWFQLKSYLKFLVSSRNQHGVHSPFVYSLVTKCFYDRKNKNAYQKISAYRKDIFQQKKEINVTDFGAGSRVFKSNKRKVAAIAKNAGISWKRSKLLYRLSTYLEYSNVLELGTSVGLATASLAANKKLNVFTIEGCPQTAHIATQTLQKHQLYNAKVTVGKFEEILKNYSHKIDLAYIDGNHSKEATLKNFELLLKLKHNDSLFIFDDIYWSEEMLQAWEEIKNHPEVTVTIDTFYWGLVFFRKEQAKEHFKIRS</sequence>
<proteinExistence type="predicted"/>
<dbReference type="InterPro" id="IPR029063">
    <property type="entry name" value="SAM-dependent_MTases_sf"/>
</dbReference>
<dbReference type="STRING" id="579105.SAMN04488096_101364"/>
<name>A0A1M6ANV2_9FLAO</name>
<keyword evidence="1" id="KW-0489">Methyltransferase</keyword>
<dbReference type="CDD" id="cd02440">
    <property type="entry name" value="AdoMet_MTases"/>
    <property type="match status" value="1"/>
</dbReference>